<dbReference type="KEGG" id="tet:TTHERM_000216168"/>
<dbReference type="RefSeq" id="XP_012654173.1">
    <property type="nucleotide sequence ID" value="XM_012798719.1"/>
</dbReference>
<name>W7XIG3_TETTS</name>
<protein>
    <submittedName>
        <fullName evidence="1">Uncharacterized protein</fullName>
    </submittedName>
</protein>
<gene>
    <name evidence="1" type="ORF">TTHERM_000216168</name>
</gene>
<accession>W7XIG3</accession>
<dbReference type="EMBL" id="GG662621">
    <property type="protein sequence ID" value="EWS73264.1"/>
    <property type="molecule type" value="Genomic_DNA"/>
</dbReference>
<reference evidence="2" key="1">
    <citation type="journal article" date="2006" name="PLoS Biol.">
        <title>Macronuclear genome sequence of the ciliate Tetrahymena thermophila, a model eukaryote.</title>
        <authorList>
            <person name="Eisen J.A."/>
            <person name="Coyne R.S."/>
            <person name="Wu M."/>
            <person name="Wu D."/>
            <person name="Thiagarajan M."/>
            <person name="Wortman J.R."/>
            <person name="Badger J.H."/>
            <person name="Ren Q."/>
            <person name="Amedeo P."/>
            <person name="Jones K.M."/>
            <person name="Tallon L.J."/>
            <person name="Delcher A.L."/>
            <person name="Salzberg S.L."/>
            <person name="Silva J.C."/>
            <person name="Haas B.J."/>
            <person name="Majoros W.H."/>
            <person name="Farzad M."/>
            <person name="Carlton J.M."/>
            <person name="Smith R.K. Jr."/>
            <person name="Garg J."/>
            <person name="Pearlman R.E."/>
            <person name="Karrer K.M."/>
            <person name="Sun L."/>
            <person name="Manning G."/>
            <person name="Elde N.C."/>
            <person name="Turkewitz A.P."/>
            <person name="Asai D.J."/>
            <person name="Wilkes D.E."/>
            <person name="Wang Y."/>
            <person name="Cai H."/>
            <person name="Collins K."/>
            <person name="Stewart B.A."/>
            <person name="Lee S.R."/>
            <person name="Wilamowska K."/>
            <person name="Weinberg Z."/>
            <person name="Ruzzo W.L."/>
            <person name="Wloga D."/>
            <person name="Gaertig J."/>
            <person name="Frankel J."/>
            <person name="Tsao C.-C."/>
            <person name="Gorovsky M.A."/>
            <person name="Keeling P.J."/>
            <person name="Waller R.F."/>
            <person name="Patron N.J."/>
            <person name="Cherry J.M."/>
            <person name="Stover N.A."/>
            <person name="Krieger C.J."/>
            <person name="del Toro C."/>
            <person name="Ryder H.F."/>
            <person name="Williamson S.C."/>
            <person name="Barbeau R.A."/>
            <person name="Hamilton E.P."/>
            <person name="Orias E."/>
        </authorList>
    </citation>
    <scope>NUCLEOTIDE SEQUENCE [LARGE SCALE GENOMIC DNA]</scope>
    <source>
        <strain evidence="2">SB210</strain>
    </source>
</reference>
<proteinExistence type="predicted"/>
<evidence type="ECO:0000313" key="2">
    <source>
        <dbReference type="Proteomes" id="UP000009168"/>
    </source>
</evidence>
<keyword evidence="2" id="KW-1185">Reference proteome</keyword>
<dbReference type="InParanoid" id="W7XIG3"/>
<sequence>MIIIAIQHLIINFVNYMKRIQLKAKYIILFHKRMILKQYLILNRQSIKLQILFKSNKIKTQDNKIQSSKIKMMNRNSAKMNKNLDCLIIQFNKIVQTNFKIKVTKMIKQQTKIKMDNKILIKTKALLNTLKMFKLVTKILDRETSQIKIKSKNLKIKKNLLNSNFKINLIESNKIKYILTTTNSLTI</sequence>
<organism evidence="1 2">
    <name type="scientific">Tetrahymena thermophila (strain SB210)</name>
    <dbReference type="NCBI Taxonomy" id="312017"/>
    <lineage>
        <taxon>Eukaryota</taxon>
        <taxon>Sar</taxon>
        <taxon>Alveolata</taxon>
        <taxon>Ciliophora</taxon>
        <taxon>Intramacronucleata</taxon>
        <taxon>Oligohymenophorea</taxon>
        <taxon>Hymenostomatida</taxon>
        <taxon>Tetrahymenina</taxon>
        <taxon>Tetrahymenidae</taxon>
        <taxon>Tetrahymena</taxon>
    </lineage>
</organism>
<evidence type="ECO:0000313" key="1">
    <source>
        <dbReference type="EMBL" id="EWS73264.1"/>
    </source>
</evidence>
<dbReference type="GeneID" id="24437841"/>
<dbReference type="AlphaFoldDB" id="W7XIG3"/>
<dbReference type="Proteomes" id="UP000009168">
    <property type="component" value="Unassembled WGS sequence"/>
</dbReference>